<organism evidence="9 10">
    <name type="scientific">Methylobacillus methanolivorans</name>
    <dbReference type="NCBI Taxonomy" id="1848927"/>
    <lineage>
        <taxon>Bacteria</taxon>
        <taxon>Pseudomonadati</taxon>
        <taxon>Pseudomonadota</taxon>
        <taxon>Betaproteobacteria</taxon>
        <taxon>Nitrosomonadales</taxon>
        <taxon>Methylophilaceae</taxon>
        <taxon>Methylobacillus</taxon>
    </lineage>
</organism>
<keyword evidence="4 7" id="KW-0677">Repeat</keyword>
<feature type="domain" description="UDP-3-O-[3-hydroxymyristoyl] glucosamine N-acyltransferase non-repeat region" evidence="8">
    <location>
        <begin position="23"/>
        <end position="89"/>
    </location>
</feature>
<dbReference type="PANTHER" id="PTHR43378">
    <property type="entry name" value="UDP-3-O-ACYLGLUCOSAMINE N-ACYLTRANSFERASE"/>
    <property type="match status" value="1"/>
</dbReference>
<gene>
    <name evidence="7 9" type="primary">lpxD</name>
    <name evidence="9" type="ORF">ACIKP9_03425</name>
</gene>
<proteinExistence type="inferred from homology"/>
<comment type="subunit">
    <text evidence="7">Homotrimer.</text>
</comment>
<dbReference type="InterPro" id="IPR001451">
    <property type="entry name" value="Hexapep"/>
</dbReference>
<dbReference type="EC" id="2.3.1.191" evidence="7"/>
<evidence type="ECO:0000256" key="7">
    <source>
        <dbReference type="HAMAP-Rule" id="MF_00523"/>
    </source>
</evidence>
<dbReference type="RefSeq" id="WP_400879314.1">
    <property type="nucleotide sequence ID" value="NZ_JBIWXY010000001.1"/>
</dbReference>
<dbReference type="CDD" id="cd03352">
    <property type="entry name" value="LbH_LpxD"/>
    <property type="match status" value="1"/>
</dbReference>
<evidence type="ECO:0000313" key="9">
    <source>
        <dbReference type="EMBL" id="MFJ5445270.1"/>
    </source>
</evidence>
<evidence type="ECO:0000259" key="8">
    <source>
        <dbReference type="Pfam" id="PF04613"/>
    </source>
</evidence>
<dbReference type="EMBL" id="JBIWXY010000001">
    <property type="protein sequence ID" value="MFJ5445270.1"/>
    <property type="molecule type" value="Genomic_DNA"/>
</dbReference>
<dbReference type="NCBIfam" id="NF002060">
    <property type="entry name" value="PRK00892.1"/>
    <property type="match status" value="1"/>
</dbReference>
<dbReference type="Gene3D" id="3.40.1390.10">
    <property type="entry name" value="MurE/MurF, N-terminal domain"/>
    <property type="match status" value="1"/>
</dbReference>
<keyword evidence="2 7" id="KW-0441">Lipid A biosynthesis</keyword>
<dbReference type="SUPFAM" id="SSF51161">
    <property type="entry name" value="Trimeric LpxA-like enzymes"/>
    <property type="match status" value="1"/>
</dbReference>
<dbReference type="InterPro" id="IPR018357">
    <property type="entry name" value="Hexapep_transf_CS"/>
</dbReference>
<keyword evidence="1 7" id="KW-0444">Lipid biosynthesis</keyword>
<evidence type="ECO:0000313" key="10">
    <source>
        <dbReference type="Proteomes" id="UP001617669"/>
    </source>
</evidence>
<evidence type="ECO:0000256" key="5">
    <source>
        <dbReference type="ARBA" id="ARBA00023098"/>
    </source>
</evidence>
<keyword evidence="3 7" id="KW-0808">Transferase</keyword>
<accession>A0ABW8GIS9</accession>
<reference evidence="9 10" key="1">
    <citation type="submission" date="2024-11" db="EMBL/GenBank/DDBJ databases">
        <authorList>
            <person name="Kaparullina E.N."/>
            <person name="Delegan Y.A."/>
            <person name="Doronina N.V."/>
        </authorList>
    </citation>
    <scope>NUCLEOTIDE SEQUENCE [LARGE SCALE GENOMIC DNA]</scope>
    <source>
        <strain evidence="9 10">7sh_L</strain>
    </source>
</reference>
<dbReference type="Pfam" id="PF00132">
    <property type="entry name" value="Hexapep"/>
    <property type="match status" value="2"/>
</dbReference>
<dbReference type="InterPro" id="IPR007691">
    <property type="entry name" value="LpxD"/>
</dbReference>
<dbReference type="InterPro" id="IPR020573">
    <property type="entry name" value="UDP_GlcNAc_AcTrfase_non-rep"/>
</dbReference>
<evidence type="ECO:0000256" key="1">
    <source>
        <dbReference type="ARBA" id="ARBA00022516"/>
    </source>
</evidence>
<sequence length="350" mass="36853">MSTSYSLREIASRLGGDVLGVDDIHISRVASLANAQAGQISFLTDSKYRSVLATTKASAVILTPENRDITSLPRIVTDNPYAYFAKVSDLLNPQPQYEAGVNQAASIAPSATVPASCTIMAHAVIGANVVLGERVVVHPGCVIGEGVEVGADSVLHANVTLYHHCVIGERCSIFSGSVIGGDGFGYAPDNGRWVKIPQVGRVVIENDVDIGANTTIDRGAIDDTIIHEGCKIDNLVQIGHNCRIGANSVIAGCVGIAGSAVLGNHCRIGGAAMILGHLEIADGVTVSPGSMITRSLTKTDTYTALMPFQSHDEWLRTAAGIRRLGELAERVKQLEKQLSSLQAPDAQHDK</sequence>
<comment type="function">
    <text evidence="7">Catalyzes the N-acylation of UDP-3-O-acylglucosamine using 3-hydroxyacyl-ACP as the acyl donor. Is involved in the biosynthesis of lipid A, a phosphorylated glycolipid that anchors the lipopolysaccharide to the outer membrane of the cell.</text>
</comment>
<comment type="pathway">
    <text evidence="7">Bacterial outer membrane biogenesis; LPS lipid A biosynthesis.</text>
</comment>
<dbReference type="HAMAP" id="MF_00523">
    <property type="entry name" value="LpxD"/>
    <property type="match status" value="1"/>
</dbReference>
<feature type="active site" description="Proton acceptor" evidence="7">
    <location>
        <position position="240"/>
    </location>
</feature>
<dbReference type="NCBIfam" id="TIGR01853">
    <property type="entry name" value="lipid_A_lpxD"/>
    <property type="match status" value="1"/>
</dbReference>
<dbReference type="Proteomes" id="UP001617669">
    <property type="component" value="Unassembled WGS sequence"/>
</dbReference>
<dbReference type="InterPro" id="IPR011004">
    <property type="entry name" value="Trimer_LpxA-like_sf"/>
</dbReference>
<comment type="catalytic activity">
    <reaction evidence="7">
        <text>a UDP-3-O-[(3R)-3-hydroxyacyl]-alpha-D-glucosamine + a (3R)-hydroxyacyl-[ACP] = a UDP-2-N,3-O-bis[(3R)-3-hydroxyacyl]-alpha-D-glucosamine + holo-[ACP] + H(+)</text>
        <dbReference type="Rhea" id="RHEA:53836"/>
        <dbReference type="Rhea" id="RHEA-COMP:9685"/>
        <dbReference type="Rhea" id="RHEA-COMP:9945"/>
        <dbReference type="ChEBI" id="CHEBI:15378"/>
        <dbReference type="ChEBI" id="CHEBI:64479"/>
        <dbReference type="ChEBI" id="CHEBI:78827"/>
        <dbReference type="ChEBI" id="CHEBI:137740"/>
        <dbReference type="ChEBI" id="CHEBI:137748"/>
        <dbReference type="EC" id="2.3.1.191"/>
    </reaction>
</comment>
<dbReference type="PROSITE" id="PS00101">
    <property type="entry name" value="HEXAPEP_TRANSFERASES"/>
    <property type="match status" value="1"/>
</dbReference>
<evidence type="ECO:0000256" key="3">
    <source>
        <dbReference type="ARBA" id="ARBA00022679"/>
    </source>
</evidence>
<dbReference type="GO" id="GO:0103118">
    <property type="term" value="F:UDP-3-O-[(3R)-3-hydroxyacyl]-glucosamine N-acyltransferase activity"/>
    <property type="evidence" value="ECO:0007669"/>
    <property type="project" value="UniProtKB-EC"/>
</dbReference>
<keyword evidence="10" id="KW-1185">Reference proteome</keyword>
<dbReference type="Pfam" id="PF04613">
    <property type="entry name" value="LpxD"/>
    <property type="match status" value="1"/>
</dbReference>
<protein>
    <recommendedName>
        <fullName evidence="7">UDP-3-O-acylglucosamine N-acyltransferase</fullName>
        <ecNumber evidence="7">2.3.1.191</ecNumber>
    </recommendedName>
</protein>
<keyword evidence="5 7" id="KW-0443">Lipid metabolism</keyword>
<name>A0ABW8GIS9_9PROT</name>
<dbReference type="PANTHER" id="PTHR43378:SF2">
    <property type="entry name" value="UDP-3-O-ACYLGLUCOSAMINE N-ACYLTRANSFERASE 1, MITOCHONDRIAL-RELATED"/>
    <property type="match status" value="1"/>
</dbReference>
<comment type="similarity">
    <text evidence="7">Belongs to the transferase hexapeptide repeat family. LpxD subfamily.</text>
</comment>
<evidence type="ECO:0000256" key="4">
    <source>
        <dbReference type="ARBA" id="ARBA00022737"/>
    </source>
</evidence>
<keyword evidence="6 7" id="KW-0012">Acyltransferase</keyword>
<dbReference type="Gene3D" id="2.160.10.10">
    <property type="entry name" value="Hexapeptide repeat proteins"/>
    <property type="match status" value="1"/>
</dbReference>
<dbReference type="Gene3D" id="1.20.5.170">
    <property type="match status" value="1"/>
</dbReference>
<comment type="caution">
    <text evidence="9">The sequence shown here is derived from an EMBL/GenBank/DDBJ whole genome shotgun (WGS) entry which is preliminary data.</text>
</comment>
<evidence type="ECO:0000256" key="2">
    <source>
        <dbReference type="ARBA" id="ARBA00022556"/>
    </source>
</evidence>
<evidence type="ECO:0000256" key="6">
    <source>
        <dbReference type="ARBA" id="ARBA00023315"/>
    </source>
</evidence>